<reference evidence="3" key="1">
    <citation type="journal article" date="2014" name="BMC Genomics">
        <title>The genome sequence of the biocontrol fungus Metarhizium anisopliae and comparative genomics of Metarhizium species.</title>
        <authorList>
            <person name="Pattemore J.A."/>
            <person name="Hane J.K."/>
            <person name="Williams A.H."/>
            <person name="Wilson B.A."/>
            <person name="Stodart B.J."/>
            <person name="Ash G.J."/>
        </authorList>
    </citation>
    <scope>NUCLEOTIDE SEQUENCE [LARGE SCALE GENOMIC DNA]</scope>
    <source>
        <strain evidence="3">BRIP 53293</strain>
    </source>
</reference>
<dbReference type="EMBL" id="KE384735">
    <property type="protein sequence ID" value="KJK78203.1"/>
    <property type="molecule type" value="Genomic_DNA"/>
</dbReference>
<organism evidence="2 3">
    <name type="scientific">Metarhizium anisopliae BRIP 53293</name>
    <dbReference type="NCBI Taxonomy" id="1291518"/>
    <lineage>
        <taxon>Eukaryota</taxon>
        <taxon>Fungi</taxon>
        <taxon>Dikarya</taxon>
        <taxon>Ascomycota</taxon>
        <taxon>Pezizomycotina</taxon>
        <taxon>Sordariomycetes</taxon>
        <taxon>Hypocreomycetidae</taxon>
        <taxon>Hypocreales</taxon>
        <taxon>Clavicipitaceae</taxon>
        <taxon>Metarhizium</taxon>
    </lineage>
</organism>
<keyword evidence="3" id="KW-1185">Reference proteome</keyword>
<dbReference type="Proteomes" id="UP000054544">
    <property type="component" value="Unassembled WGS sequence"/>
</dbReference>
<protein>
    <submittedName>
        <fullName evidence="2">Uncharacterized protein</fullName>
    </submittedName>
</protein>
<evidence type="ECO:0000313" key="2">
    <source>
        <dbReference type="EMBL" id="KJK78203.1"/>
    </source>
</evidence>
<evidence type="ECO:0000256" key="1">
    <source>
        <dbReference type="SAM" id="MobiDB-lite"/>
    </source>
</evidence>
<dbReference type="AlphaFoldDB" id="A0A0D9NWN8"/>
<feature type="compositionally biased region" description="Polar residues" evidence="1">
    <location>
        <begin position="164"/>
        <end position="183"/>
    </location>
</feature>
<sequence length="387" mass="43058">MSSPGWQAILKEIQYHLLSNSNGRKAPGGFDASLRQVCSTTVAESRERRFMEQSLSAWVALLYNENIRQSFNGLSSEDEKLLLNAVKDITVSTETQQLIQNIFTRGKRAKSRQDYLMSTNLAPLIDIGYEHSNGRKRQHVDDDQVESSPAAMRQRTDGPEPQDGRSTTSPTEGLNDPASANSTEAREQLRPSSPAHVNFFPWTSPLGELLTDPSTFYLENVFVSRMCDLIVKTNGYASVTIHHAPNAADSSLTIEIYRMFIPYLAAKVFNLTIVDRQPGWTALSGNGDGPDIEVDGENCYTIRRAREAAIREYIGEPIYSIAGGGSRPPVDNAPRFTRLLTLTLSGVANSNGFLKLQALPDKLYTIQVKLWPELRMFFQEAGSYESI</sequence>
<name>A0A0D9NWN8_METAN</name>
<dbReference type="STRING" id="1291518.A0A0D9NWN8"/>
<feature type="region of interest" description="Disordered" evidence="1">
    <location>
        <begin position="134"/>
        <end position="191"/>
    </location>
</feature>
<proteinExistence type="predicted"/>
<evidence type="ECO:0000313" key="3">
    <source>
        <dbReference type="Proteomes" id="UP000054544"/>
    </source>
</evidence>
<accession>A0A0D9NWN8</accession>
<gene>
    <name evidence="2" type="ORF">H634G_06376</name>
</gene>